<dbReference type="InterPro" id="IPR012394">
    <property type="entry name" value="Aldehyde_DH_NAD(P)"/>
</dbReference>
<keyword evidence="2 4" id="KW-0560">Oxidoreductase</keyword>
<gene>
    <name evidence="7" type="ORF">AALO_G00084110</name>
</gene>
<sequence>MYVTCKKMESHSEVIARLRAAFCTRVTIPLQFRLTQLKALLALMEENEAQIVEALHKDLAKPKFEAVLSEIDMVRNDVCYAMNNLKTWMEPEYVATNLATKFDDCTIRREPFGVVLIIGAWNYPLQLILLPLVGAIAAGNCAILKPSEISQATEKLLAELIPKYLSQECYVVIRGGVEDTRMLLENRFDHIFYTGSQSVARSILQAAAVYLTPVTLELGGKTPCFIYGRLDMKTAAKRLVWAKYFNLGQSCVAPDYVLCTAETRDALLPAIREALEAFYGTDLQQCPDVGRIVTEKHWSHLMDMLGKSKGKVVIGGESTREEKYIAPTVVVDVDGTDALMQEEIFGPILPILTMENLEEAIDFVNAREKALALYAFSDDPKIVTTVLENTSSGGFCSNDGIVHMTLPSLPFGGIGASGMGCYHGRWSYETFSHKRACVLRSWALERVGAFRYPPYSDANLGWLRWATTTKKSSCSVM</sequence>
<dbReference type="PANTHER" id="PTHR43570:SF2">
    <property type="entry name" value="ALDEHYDE DEHYDROGENASE FAMILY 3 MEMBER B1"/>
    <property type="match status" value="1"/>
</dbReference>
<name>A0AAV6H1W6_9TELE</name>
<dbReference type="InterPro" id="IPR016161">
    <property type="entry name" value="Ald_DH/histidinol_DH"/>
</dbReference>
<dbReference type="GO" id="GO:0004028">
    <property type="term" value="F:3-chloroallyl aldehyde dehydrogenase activity"/>
    <property type="evidence" value="ECO:0007669"/>
    <property type="project" value="TreeGrafter"/>
</dbReference>
<dbReference type="PIRSF" id="PIRSF036492">
    <property type="entry name" value="ALDH"/>
    <property type="match status" value="1"/>
</dbReference>
<accession>A0AAV6H1W6</accession>
<dbReference type="AlphaFoldDB" id="A0AAV6H1W6"/>
<feature type="active site" evidence="5">
    <location>
        <position position="251"/>
    </location>
</feature>
<dbReference type="GO" id="GO:0006081">
    <property type="term" value="P:aldehyde metabolic process"/>
    <property type="evidence" value="ECO:0007669"/>
    <property type="project" value="InterPro"/>
</dbReference>
<dbReference type="FunFam" id="3.40.309.10:FF:000003">
    <property type="entry name" value="Aldehyde dehydrogenase"/>
    <property type="match status" value="1"/>
</dbReference>
<proteinExistence type="inferred from homology"/>
<evidence type="ECO:0000313" key="7">
    <source>
        <dbReference type="EMBL" id="KAG5280025.1"/>
    </source>
</evidence>
<evidence type="ECO:0000256" key="3">
    <source>
        <dbReference type="ARBA" id="ARBA00023027"/>
    </source>
</evidence>
<dbReference type="InterPro" id="IPR016163">
    <property type="entry name" value="Ald_DH_C"/>
</dbReference>
<protein>
    <recommendedName>
        <fullName evidence="4">Aldehyde dehydrogenase</fullName>
    </recommendedName>
</protein>
<comment type="similarity">
    <text evidence="1 4">Belongs to the aldehyde dehydrogenase family.</text>
</comment>
<dbReference type="Proteomes" id="UP000823561">
    <property type="component" value="Chromosome 6"/>
</dbReference>
<evidence type="ECO:0000259" key="6">
    <source>
        <dbReference type="Pfam" id="PF00171"/>
    </source>
</evidence>
<dbReference type="PANTHER" id="PTHR43570">
    <property type="entry name" value="ALDEHYDE DEHYDROGENASE"/>
    <property type="match status" value="1"/>
</dbReference>
<dbReference type="FunFam" id="3.40.605.10:FF:000004">
    <property type="entry name" value="Aldehyde dehydrogenase"/>
    <property type="match status" value="1"/>
</dbReference>
<feature type="domain" description="Aldehyde dehydrogenase" evidence="6">
    <location>
        <begin position="12"/>
        <end position="433"/>
    </location>
</feature>
<dbReference type="GO" id="GO:0004029">
    <property type="term" value="F:aldehyde dehydrogenase (NAD+) activity"/>
    <property type="evidence" value="ECO:0007669"/>
    <property type="project" value="TreeGrafter"/>
</dbReference>
<dbReference type="EMBL" id="JADWDJ010000006">
    <property type="protein sequence ID" value="KAG5280025.1"/>
    <property type="molecule type" value="Genomic_DNA"/>
</dbReference>
<dbReference type="Gene3D" id="3.40.309.10">
    <property type="entry name" value="Aldehyde Dehydrogenase, Chain A, domain 2"/>
    <property type="match status" value="1"/>
</dbReference>
<evidence type="ECO:0000256" key="2">
    <source>
        <dbReference type="ARBA" id="ARBA00023002"/>
    </source>
</evidence>
<dbReference type="GO" id="GO:0005737">
    <property type="term" value="C:cytoplasm"/>
    <property type="evidence" value="ECO:0007669"/>
    <property type="project" value="TreeGrafter"/>
</dbReference>
<keyword evidence="8" id="KW-1185">Reference proteome</keyword>
<comment type="caution">
    <text evidence="7">The sequence shown here is derived from an EMBL/GenBank/DDBJ whole genome shotgun (WGS) entry which is preliminary data.</text>
</comment>
<dbReference type="Pfam" id="PF00171">
    <property type="entry name" value="Aldedh"/>
    <property type="match status" value="1"/>
</dbReference>
<feature type="active site" evidence="5">
    <location>
        <position position="217"/>
    </location>
</feature>
<evidence type="ECO:0000256" key="4">
    <source>
        <dbReference type="PIRNR" id="PIRNR036492"/>
    </source>
</evidence>
<reference evidence="7" key="1">
    <citation type="submission" date="2020-10" db="EMBL/GenBank/DDBJ databases">
        <title>Chromosome-scale genome assembly of the Allis shad, Alosa alosa.</title>
        <authorList>
            <person name="Margot Z."/>
            <person name="Christophe K."/>
            <person name="Cabau C."/>
            <person name="Louis A."/>
            <person name="Berthelot C."/>
            <person name="Parey E."/>
            <person name="Roest Crollius H."/>
            <person name="Montfort J."/>
            <person name="Robinson-Rechavi M."/>
            <person name="Bucao C."/>
            <person name="Bouchez O."/>
            <person name="Gislard M."/>
            <person name="Lluch J."/>
            <person name="Milhes M."/>
            <person name="Lampietro C."/>
            <person name="Lopez Roques C."/>
            <person name="Donnadieu C."/>
            <person name="Braasch I."/>
            <person name="Desvignes T."/>
            <person name="Postlethwait J."/>
            <person name="Bobe J."/>
            <person name="Guiguen Y."/>
        </authorList>
    </citation>
    <scope>NUCLEOTIDE SEQUENCE</scope>
    <source>
        <strain evidence="7">M-15738</strain>
        <tissue evidence="7">Blood</tissue>
    </source>
</reference>
<keyword evidence="3" id="KW-0520">NAD</keyword>
<evidence type="ECO:0000256" key="1">
    <source>
        <dbReference type="ARBA" id="ARBA00009986"/>
    </source>
</evidence>
<evidence type="ECO:0000313" key="8">
    <source>
        <dbReference type="Proteomes" id="UP000823561"/>
    </source>
</evidence>
<dbReference type="Gene3D" id="3.40.605.10">
    <property type="entry name" value="Aldehyde Dehydrogenase, Chain A, domain 1"/>
    <property type="match status" value="1"/>
</dbReference>
<dbReference type="SUPFAM" id="SSF53720">
    <property type="entry name" value="ALDH-like"/>
    <property type="match status" value="1"/>
</dbReference>
<dbReference type="InterPro" id="IPR015590">
    <property type="entry name" value="Aldehyde_DH_dom"/>
</dbReference>
<organism evidence="7 8">
    <name type="scientific">Alosa alosa</name>
    <name type="common">allis shad</name>
    <dbReference type="NCBI Taxonomy" id="278164"/>
    <lineage>
        <taxon>Eukaryota</taxon>
        <taxon>Metazoa</taxon>
        <taxon>Chordata</taxon>
        <taxon>Craniata</taxon>
        <taxon>Vertebrata</taxon>
        <taxon>Euteleostomi</taxon>
        <taxon>Actinopterygii</taxon>
        <taxon>Neopterygii</taxon>
        <taxon>Teleostei</taxon>
        <taxon>Clupei</taxon>
        <taxon>Clupeiformes</taxon>
        <taxon>Clupeoidei</taxon>
        <taxon>Clupeidae</taxon>
        <taxon>Alosa</taxon>
    </lineage>
</organism>
<evidence type="ECO:0000256" key="5">
    <source>
        <dbReference type="PIRSR" id="PIRSR036492-1"/>
    </source>
</evidence>
<dbReference type="InterPro" id="IPR016162">
    <property type="entry name" value="Ald_DH_N"/>
</dbReference>
<dbReference type="CDD" id="cd07132">
    <property type="entry name" value="ALDH_F3AB"/>
    <property type="match status" value="1"/>
</dbReference>